<evidence type="ECO:0000256" key="5">
    <source>
        <dbReference type="ARBA" id="ARBA00022989"/>
    </source>
</evidence>
<dbReference type="InterPro" id="IPR050171">
    <property type="entry name" value="MFS_Transporters"/>
</dbReference>
<evidence type="ECO:0000256" key="1">
    <source>
        <dbReference type="ARBA" id="ARBA00004651"/>
    </source>
</evidence>
<dbReference type="Pfam" id="PF07690">
    <property type="entry name" value="MFS_1"/>
    <property type="match status" value="1"/>
</dbReference>
<feature type="transmembrane region" description="Helical" evidence="7">
    <location>
        <begin position="79"/>
        <end position="104"/>
    </location>
</feature>
<dbReference type="GO" id="GO:0005886">
    <property type="term" value="C:plasma membrane"/>
    <property type="evidence" value="ECO:0007669"/>
    <property type="project" value="UniProtKB-SubCell"/>
</dbReference>
<accession>A0A7K3WG79</accession>
<evidence type="ECO:0000313" key="8">
    <source>
        <dbReference type="EMBL" id="NEL55505.1"/>
    </source>
</evidence>
<dbReference type="InterPro" id="IPR011701">
    <property type="entry name" value="MFS"/>
</dbReference>
<comment type="caution">
    <text evidence="8">The sequence shown here is derived from an EMBL/GenBank/DDBJ whole genome shotgun (WGS) entry which is preliminary data.</text>
</comment>
<keyword evidence="5 7" id="KW-1133">Transmembrane helix</keyword>
<dbReference type="GO" id="GO:0022857">
    <property type="term" value="F:transmembrane transporter activity"/>
    <property type="evidence" value="ECO:0007669"/>
    <property type="project" value="InterPro"/>
</dbReference>
<feature type="transmembrane region" description="Helical" evidence="7">
    <location>
        <begin position="243"/>
        <end position="265"/>
    </location>
</feature>
<evidence type="ECO:0000313" key="9">
    <source>
        <dbReference type="Proteomes" id="UP000470470"/>
    </source>
</evidence>
<comment type="subcellular location">
    <subcellularLocation>
        <location evidence="1">Cell membrane</location>
        <topology evidence="1">Multi-pass membrane protein</topology>
    </subcellularLocation>
</comment>
<dbReference type="RefSeq" id="WP_163638838.1">
    <property type="nucleotide sequence ID" value="NZ_JAAGWK010000023.1"/>
</dbReference>
<feature type="transmembrane region" description="Helical" evidence="7">
    <location>
        <begin position="340"/>
        <end position="361"/>
    </location>
</feature>
<evidence type="ECO:0000256" key="6">
    <source>
        <dbReference type="ARBA" id="ARBA00023136"/>
    </source>
</evidence>
<evidence type="ECO:0000256" key="4">
    <source>
        <dbReference type="ARBA" id="ARBA00022692"/>
    </source>
</evidence>
<keyword evidence="6 7" id="KW-0472">Membrane</keyword>
<feature type="transmembrane region" description="Helical" evidence="7">
    <location>
        <begin position="12"/>
        <end position="30"/>
    </location>
</feature>
<proteinExistence type="predicted"/>
<dbReference type="InterPro" id="IPR036259">
    <property type="entry name" value="MFS_trans_sf"/>
</dbReference>
<reference evidence="8 9" key="1">
    <citation type="submission" date="2020-02" db="EMBL/GenBank/DDBJ databases">
        <title>The whole genome sequence of CPCC 205119.</title>
        <authorList>
            <person name="Jiang Z."/>
        </authorList>
    </citation>
    <scope>NUCLEOTIDE SEQUENCE [LARGE SCALE GENOMIC DNA]</scope>
    <source>
        <strain evidence="8 9">CPCC 205119</strain>
    </source>
</reference>
<feature type="transmembrane region" description="Helical" evidence="7">
    <location>
        <begin position="277"/>
        <end position="298"/>
    </location>
</feature>
<feature type="non-terminal residue" evidence="8">
    <location>
        <position position="1"/>
    </location>
</feature>
<name>A0A7K3WG79_9ACTN</name>
<protein>
    <submittedName>
        <fullName evidence="8">MFS transporter</fullName>
    </submittedName>
</protein>
<dbReference type="SUPFAM" id="SSF103473">
    <property type="entry name" value="MFS general substrate transporter"/>
    <property type="match status" value="1"/>
</dbReference>
<feature type="transmembrane region" description="Helical" evidence="7">
    <location>
        <begin position="36"/>
        <end position="58"/>
    </location>
</feature>
<gene>
    <name evidence="8" type="ORF">G1H19_16075</name>
</gene>
<feature type="transmembrane region" description="Helical" evidence="7">
    <location>
        <begin position="138"/>
        <end position="157"/>
    </location>
</feature>
<evidence type="ECO:0000256" key="3">
    <source>
        <dbReference type="ARBA" id="ARBA00022475"/>
    </source>
</evidence>
<organism evidence="8 9">
    <name type="scientific">Goekera deserti</name>
    <dbReference type="NCBI Taxonomy" id="2497753"/>
    <lineage>
        <taxon>Bacteria</taxon>
        <taxon>Bacillati</taxon>
        <taxon>Actinomycetota</taxon>
        <taxon>Actinomycetes</taxon>
        <taxon>Geodermatophilales</taxon>
        <taxon>Geodermatophilaceae</taxon>
        <taxon>Goekera</taxon>
    </lineage>
</organism>
<dbReference type="EMBL" id="JAAGWK010000023">
    <property type="protein sequence ID" value="NEL55505.1"/>
    <property type="molecule type" value="Genomic_DNA"/>
</dbReference>
<dbReference type="AlphaFoldDB" id="A0A7K3WG79"/>
<keyword evidence="3" id="KW-1003">Cell membrane</keyword>
<feature type="transmembrane region" description="Helical" evidence="7">
    <location>
        <begin position="210"/>
        <end position="231"/>
    </location>
</feature>
<dbReference type="PANTHER" id="PTHR23517:SF2">
    <property type="entry name" value="MULTIDRUG RESISTANCE PROTEIN MDTH"/>
    <property type="match status" value="1"/>
</dbReference>
<dbReference type="Gene3D" id="1.20.1250.20">
    <property type="entry name" value="MFS general substrate transporter like domains"/>
    <property type="match status" value="1"/>
</dbReference>
<sequence length="401" mass="40267">GGLLLALAVDNLGSGLFLPLVLLYSVRVVGLPVPTAGALLFAGTLVGLAAPLVVGAVVDRVGPRRVVISSQLLQAAGMGLYLLAGTGVGPGVAVALAAAGAVLVAAGTQTFYSSLFTLISAVAGTGPKDGAFAHVDMVRSAAFGVGALVAAGLLTWLDTPALRVVVAVDALSFLLAAALLRLLVTVDAPPPGHGPTDEGPAPRPWRDRPFLVLLVVIGLTGLAGDVFLVGFPVFALDQLHAPAWVPGACVALLTAVGATGTALVVRATSSWRRTRSVALGAALTLAWCLMCAAAPLVAGGWLPVWLLAATLVLAVAAVLTGVRVMAMAEASAPARARGRYLATVQYSFTAAQLAAPLVVASSALAAWLPWALVGTAGIGALLLLPWLGTRLPPRAVHVPVG</sequence>
<keyword evidence="2" id="KW-0813">Transport</keyword>
<feature type="transmembrane region" description="Helical" evidence="7">
    <location>
        <begin position="110"/>
        <end position="126"/>
    </location>
</feature>
<evidence type="ECO:0000256" key="2">
    <source>
        <dbReference type="ARBA" id="ARBA00022448"/>
    </source>
</evidence>
<keyword evidence="4 7" id="KW-0812">Transmembrane</keyword>
<feature type="transmembrane region" description="Helical" evidence="7">
    <location>
        <begin position="163"/>
        <end position="184"/>
    </location>
</feature>
<dbReference type="Proteomes" id="UP000470470">
    <property type="component" value="Unassembled WGS sequence"/>
</dbReference>
<evidence type="ECO:0000256" key="7">
    <source>
        <dbReference type="SAM" id="Phobius"/>
    </source>
</evidence>
<dbReference type="PANTHER" id="PTHR23517">
    <property type="entry name" value="RESISTANCE PROTEIN MDTM, PUTATIVE-RELATED-RELATED"/>
    <property type="match status" value="1"/>
</dbReference>
<feature type="transmembrane region" description="Helical" evidence="7">
    <location>
        <begin position="367"/>
        <end position="387"/>
    </location>
</feature>
<keyword evidence="9" id="KW-1185">Reference proteome</keyword>
<feature type="transmembrane region" description="Helical" evidence="7">
    <location>
        <begin position="304"/>
        <end position="328"/>
    </location>
</feature>